<evidence type="ECO:0000313" key="10">
    <source>
        <dbReference type="EMBL" id="KJH41761.1"/>
    </source>
</evidence>
<dbReference type="InterPro" id="IPR016166">
    <property type="entry name" value="FAD-bd_PCMH"/>
</dbReference>
<protein>
    <recommendedName>
        <fullName evidence="2">Delta(24)-sterol reductase</fullName>
        <ecNumber evidence="2">1.3.1.72</ecNumber>
    </recommendedName>
</protein>
<reference evidence="11" key="2">
    <citation type="journal article" date="2016" name="Sci. Rep.">
        <title>Dictyocaulus viviparus genome, variome and transcriptome elucidate lungworm biology and support future intervention.</title>
        <authorList>
            <person name="McNulty S.N."/>
            <person name="Strube C."/>
            <person name="Rosa B.A."/>
            <person name="Martin J.C."/>
            <person name="Tyagi R."/>
            <person name="Choi Y.J."/>
            <person name="Wang Q."/>
            <person name="Hallsworth Pepin K."/>
            <person name="Zhang X."/>
            <person name="Ozersky P."/>
            <person name="Wilson R.K."/>
            <person name="Sternberg P.W."/>
            <person name="Gasser R.B."/>
            <person name="Mitreva M."/>
        </authorList>
    </citation>
    <scope>NUCLEOTIDE SEQUENCE [LARGE SCALE GENOMIC DNA]</scope>
    <source>
        <strain evidence="11">HannoverDv2000</strain>
    </source>
</reference>
<dbReference type="GO" id="GO:0005737">
    <property type="term" value="C:cytoplasm"/>
    <property type="evidence" value="ECO:0007669"/>
    <property type="project" value="TreeGrafter"/>
</dbReference>
<dbReference type="InterPro" id="IPR006094">
    <property type="entry name" value="Oxid_FAD_bind_N"/>
</dbReference>
<keyword evidence="11" id="KW-1185">Reference proteome</keyword>
<dbReference type="OrthoDB" id="415825at2759"/>
<dbReference type="GO" id="GO:0016020">
    <property type="term" value="C:membrane"/>
    <property type="evidence" value="ECO:0007669"/>
    <property type="project" value="UniProtKB-SubCell"/>
</dbReference>
<comment type="subcellular location">
    <subcellularLocation>
        <location evidence="1">Membrane</location>
        <topology evidence="1">Single-pass membrane protein</topology>
    </subcellularLocation>
</comment>
<dbReference type="AlphaFoldDB" id="A0A0D8XHF5"/>
<evidence type="ECO:0000259" key="9">
    <source>
        <dbReference type="PROSITE" id="PS51387"/>
    </source>
</evidence>
<organism evidence="10 11">
    <name type="scientific">Dictyocaulus viviparus</name>
    <name type="common">Bovine lungworm</name>
    <dbReference type="NCBI Taxonomy" id="29172"/>
    <lineage>
        <taxon>Eukaryota</taxon>
        <taxon>Metazoa</taxon>
        <taxon>Ecdysozoa</taxon>
        <taxon>Nematoda</taxon>
        <taxon>Chromadorea</taxon>
        <taxon>Rhabditida</taxon>
        <taxon>Rhabditina</taxon>
        <taxon>Rhabditomorpha</taxon>
        <taxon>Strongyloidea</taxon>
        <taxon>Metastrongylidae</taxon>
        <taxon>Dictyocaulus</taxon>
    </lineage>
</organism>
<dbReference type="STRING" id="29172.A0A0D8XHF5"/>
<dbReference type="EMBL" id="KN716765">
    <property type="protein sequence ID" value="KJH41761.1"/>
    <property type="molecule type" value="Genomic_DNA"/>
</dbReference>
<reference evidence="10 11" key="1">
    <citation type="submission" date="2013-11" db="EMBL/GenBank/DDBJ databases">
        <title>Draft genome of the bovine lungworm Dictyocaulus viviparus.</title>
        <authorList>
            <person name="Mitreva M."/>
        </authorList>
    </citation>
    <scope>NUCLEOTIDE SEQUENCE [LARGE SCALE GENOMIC DNA]</scope>
    <source>
        <strain evidence="10 11">HannoverDv2000</strain>
    </source>
</reference>
<dbReference type="GO" id="GO:0008202">
    <property type="term" value="P:steroid metabolic process"/>
    <property type="evidence" value="ECO:0007669"/>
    <property type="project" value="TreeGrafter"/>
</dbReference>
<dbReference type="GO" id="GO:0050614">
    <property type="term" value="F:Delta24-sterol reductase activity"/>
    <property type="evidence" value="ECO:0007669"/>
    <property type="project" value="UniProtKB-EC"/>
</dbReference>
<dbReference type="PANTHER" id="PTHR10801">
    <property type="entry name" value="24-DEHYDROCHOLESTEROL REDUCTASE"/>
    <property type="match status" value="1"/>
</dbReference>
<comment type="catalytic activity">
    <reaction evidence="8">
        <text>5alpha-cholest-8-en-3beta-ol + NADP(+) = zymosterol + NADPH + H(+)</text>
        <dbReference type="Rhea" id="RHEA:36399"/>
        <dbReference type="ChEBI" id="CHEBI:15378"/>
        <dbReference type="ChEBI" id="CHEBI:16608"/>
        <dbReference type="ChEBI" id="CHEBI:18252"/>
        <dbReference type="ChEBI" id="CHEBI:57783"/>
        <dbReference type="ChEBI" id="CHEBI:58349"/>
        <dbReference type="EC" id="1.3.1.72"/>
    </reaction>
    <physiologicalReaction direction="right-to-left" evidence="8">
        <dbReference type="Rhea" id="RHEA:36401"/>
    </physiologicalReaction>
</comment>
<dbReference type="GO" id="GO:0071949">
    <property type="term" value="F:FAD binding"/>
    <property type="evidence" value="ECO:0007669"/>
    <property type="project" value="InterPro"/>
</dbReference>
<evidence type="ECO:0000256" key="8">
    <source>
        <dbReference type="ARBA" id="ARBA00052927"/>
    </source>
</evidence>
<feature type="domain" description="FAD-binding PCMH-type" evidence="9">
    <location>
        <begin position="1"/>
        <end position="148"/>
    </location>
</feature>
<keyword evidence="6" id="KW-0472">Membrane</keyword>
<evidence type="ECO:0000256" key="4">
    <source>
        <dbReference type="ARBA" id="ARBA00022989"/>
    </source>
</evidence>
<dbReference type="PROSITE" id="PS51387">
    <property type="entry name" value="FAD_PCMH"/>
    <property type="match status" value="1"/>
</dbReference>
<dbReference type="InterPro" id="IPR040165">
    <property type="entry name" value="Diminuto-like"/>
</dbReference>
<dbReference type="EC" id="1.3.1.72" evidence="2"/>
<evidence type="ECO:0000256" key="6">
    <source>
        <dbReference type="ARBA" id="ARBA00023136"/>
    </source>
</evidence>
<keyword evidence="4" id="KW-1133">Transmembrane helix</keyword>
<proteinExistence type="predicted"/>
<evidence type="ECO:0000256" key="1">
    <source>
        <dbReference type="ARBA" id="ARBA00004167"/>
    </source>
</evidence>
<dbReference type="PANTHER" id="PTHR10801:SF0">
    <property type="entry name" value="DELTA(24)-STEROL REDUCTASE"/>
    <property type="match status" value="1"/>
</dbReference>
<dbReference type="InterPro" id="IPR016169">
    <property type="entry name" value="FAD-bd_PCMH_sub2"/>
</dbReference>
<dbReference type="GO" id="GO:0000246">
    <property type="term" value="F:Delta24(24-1) sterol reductase activity"/>
    <property type="evidence" value="ECO:0007669"/>
    <property type="project" value="TreeGrafter"/>
</dbReference>
<accession>A0A0D8XHF5</accession>
<dbReference type="InterPro" id="IPR036318">
    <property type="entry name" value="FAD-bd_PCMH-like_sf"/>
</dbReference>
<evidence type="ECO:0000256" key="5">
    <source>
        <dbReference type="ARBA" id="ARBA00023002"/>
    </source>
</evidence>
<keyword evidence="5" id="KW-0560">Oxidoreductase</keyword>
<evidence type="ECO:0000313" key="11">
    <source>
        <dbReference type="Proteomes" id="UP000053766"/>
    </source>
</evidence>
<dbReference type="Pfam" id="PF01565">
    <property type="entry name" value="FAD_binding_4"/>
    <property type="match status" value="1"/>
</dbReference>
<gene>
    <name evidence="10" type="ORF">DICVIV_12263</name>
</gene>
<evidence type="ECO:0000256" key="2">
    <source>
        <dbReference type="ARBA" id="ARBA00012405"/>
    </source>
</evidence>
<dbReference type="Proteomes" id="UP000053766">
    <property type="component" value="Unassembled WGS sequence"/>
</dbReference>
<keyword evidence="3" id="KW-0812">Transmembrane</keyword>
<name>A0A0D8XHF5_DICVI</name>
<sequence>MYPVENGWLSSNPIPTKGVTPICTGNLVDILEIDQAAMSVRVEPMVTMDELSRLLIPLGYCIPLLPAANDLTVQELINGGGVGTSGRKYGMFQHICISYELVMPDGSLITATREKRNESDAQGLFYGIPWSQGTLGILVAATLRLIPIKPFVKLTYTPTKSIEEMQSRLIEECQTRENEFVEGIQFSKTNGVVICGRFSEGSPKNQQAKINRISRWYKPWYYKHAQKIASLNEEYTEFVPLQDFHNRHSRSLFWDMKNFIPFGNTLIFRWLFGWMGPPNIALYKALIPDVLKVLWQQSNHSRHDVLIPLDNLTAAMEICDREYGIYPIWLCPYNLPSCPGIVRQRSGRNILYVNVGVYGVAKRKGFDRSESTKHLEKFAISVNGVQIMHGDMRMSRAEFWQMFDSSLYEWLRVKYNCKDAFFDLYEKICTTLEY</sequence>
<evidence type="ECO:0000256" key="7">
    <source>
        <dbReference type="ARBA" id="ARBA00051033"/>
    </source>
</evidence>
<evidence type="ECO:0000256" key="3">
    <source>
        <dbReference type="ARBA" id="ARBA00022692"/>
    </source>
</evidence>
<dbReference type="Gene3D" id="3.30.465.10">
    <property type="match status" value="1"/>
</dbReference>
<dbReference type="SUPFAM" id="SSF56176">
    <property type="entry name" value="FAD-binding/transporter-associated domain-like"/>
    <property type="match status" value="1"/>
</dbReference>
<comment type="catalytic activity">
    <reaction evidence="7">
        <text>lanosterol + NADPH + H(+) = 24,25-dihydrolanosterol + NADP(+)</text>
        <dbReference type="Rhea" id="RHEA:33919"/>
        <dbReference type="ChEBI" id="CHEBI:15378"/>
        <dbReference type="ChEBI" id="CHEBI:16521"/>
        <dbReference type="ChEBI" id="CHEBI:28113"/>
        <dbReference type="ChEBI" id="CHEBI:57783"/>
        <dbReference type="ChEBI" id="CHEBI:58349"/>
    </reaction>
    <physiologicalReaction direction="left-to-right" evidence="7">
        <dbReference type="Rhea" id="RHEA:33920"/>
    </physiologicalReaction>
</comment>